<protein>
    <submittedName>
        <fullName evidence="1">Uncharacterized protein</fullName>
    </submittedName>
</protein>
<evidence type="ECO:0000313" key="1">
    <source>
        <dbReference type="EMBL" id="MFD2246017.1"/>
    </source>
</evidence>
<dbReference type="Proteomes" id="UP001597374">
    <property type="component" value="Unassembled WGS sequence"/>
</dbReference>
<keyword evidence="2" id="KW-1185">Reference proteome</keyword>
<name>A0ABW5CUG4_9BACT</name>
<gene>
    <name evidence="1" type="ORF">ACFSKP_07100</name>
</gene>
<dbReference type="RefSeq" id="WP_250427677.1">
    <property type="nucleotide sequence ID" value="NZ_JALPRR010000001.1"/>
</dbReference>
<reference evidence="2" key="1">
    <citation type="journal article" date="2019" name="Int. J. Syst. Evol. Microbiol.">
        <title>The Global Catalogue of Microorganisms (GCM) 10K type strain sequencing project: providing services to taxonomists for standard genome sequencing and annotation.</title>
        <authorList>
            <consortium name="The Broad Institute Genomics Platform"/>
            <consortium name="The Broad Institute Genome Sequencing Center for Infectious Disease"/>
            <person name="Wu L."/>
            <person name="Ma J."/>
        </authorList>
    </citation>
    <scope>NUCLEOTIDE SEQUENCE [LARGE SCALE GENOMIC DNA]</scope>
    <source>
        <strain evidence="2">CGMCC 4.1782</strain>
    </source>
</reference>
<proteinExistence type="predicted"/>
<sequence length="136" mass="15405">MPKYNLTWQEADAVLLDSLLLATGGESGASLQDMLLMADAIDGTVFTLEELEEGLEKLVSVGFVTIQKNKLSLTPEFLEKYEQITLQEGVTEDQKPLITLLEQQPLSGDKIEEIRVTVLKKYKLKNYYQQYLEQFG</sequence>
<comment type="caution">
    <text evidence="1">The sequence shown here is derived from an EMBL/GenBank/DDBJ whole genome shotgun (WGS) entry which is preliminary data.</text>
</comment>
<dbReference type="EMBL" id="JBHUIM010000001">
    <property type="protein sequence ID" value="MFD2246017.1"/>
    <property type="molecule type" value="Genomic_DNA"/>
</dbReference>
<evidence type="ECO:0000313" key="2">
    <source>
        <dbReference type="Proteomes" id="UP001597374"/>
    </source>
</evidence>
<accession>A0ABW5CUG4</accession>
<organism evidence="1 2">
    <name type="scientific">Pontibacter ruber</name>
    <dbReference type="NCBI Taxonomy" id="1343895"/>
    <lineage>
        <taxon>Bacteria</taxon>
        <taxon>Pseudomonadati</taxon>
        <taxon>Bacteroidota</taxon>
        <taxon>Cytophagia</taxon>
        <taxon>Cytophagales</taxon>
        <taxon>Hymenobacteraceae</taxon>
        <taxon>Pontibacter</taxon>
    </lineage>
</organism>